<organism evidence="2 3">
    <name type="scientific">Cylicocyclus nassatus</name>
    <name type="common">Nematode worm</name>
    <dbReference type="NCBI Taxonomy" id="53992"/>
    <lineage>
        <taxon>Eukaryota</taxon>
        <taxon>Metazoa</taxon>
        <taxon>Ecdysozoa</taxon>
        <taxon>Nematoda</taxon>
        <taxon>Chromadorea</taxon>
        <taxon>Rhabditida</taxon>
        <taxon>Rhabditina</taxon>
        <taxon>Rhabditomorpha</taxon>
        <taxon>Strongyloidea</taxon>
        <taxon>Strongylidae</taxon>
        <taxon>Cylicocyclus</taxon>
    </lineage>
</organism>
<dbReference type="Proteomes" id="UP001176961">
    <property type="component" value="Unassembled WGS sequence"/>
</dbReference>
<comment type="caution">
    <text evidence="2">The sequence shown here is derived from an EMBL/GenBank/DDBJ whole genome shotgun (WGS) entry which is preliminary data.</text>
</comment>
<feature type="domain" description="DDE-1" evidence="1">
    <location>
        <begin position="26"/>
        <end position="163"/>
    </location>
</feature>
<dbReference type="GO" id="GO:0003676">
    <property type="term" value="F:nucleic acid binding"/>
    <property type="evidence" value="ECO:0007669"/>
    <property type="project" value="InterPro"/>
</dbReference>
<sequence length="387" mass="44618">MVYSRTVDQVGADTVRFDSTGHEKSNFTVVLSVTAAGEKLRPMIIFKKKRIPKDNFPPEVVVRANDKGWMNHELMRTWLHEVWNKRKCYVNDPSQSLLILDSARCHLTEDVRELFKEHSKIAVIPGGMTKYLQPLDVGINKPFKDNLRAGWERWMADSARARYTTGGARKRMTYGEAAKAKDCASIKDWVEDIETHLYYSIAEGAASHIGELIRHVFNTCLHHVANDDITGTLTSCLHDPEIADEEREKPTLDVGSVAHTKLKQIVLQPAFQEALAQASPYSGTSLCKSKNSLDRLYCRKELFLQFPTYPLYIKMSTMHMNALREAEMSGERLVRRVEIVHRKFTRRARVQPQKTPVSQLWRKEIYMDFLTRRFPLEQCQEEEMDVT</sequence>
<gene>
    <name evidence="2" type="ORF">CYNAS_LOCUS17031</name>
</gene>
<name>A0AA36H7N8_CYLNA</name>
<dbReference type="Pfam" id="PF03184">
    <property type="entry name" value="DDE_1"/>
    <property type="match status" value="1"/>
</dbReference>
<reference evidence="2" key="1">
    <citation type="submission" date="2023-07" db="EMBL/GenBank/DDBJ databases">
        <authorList>
            <consortium name="CYATHOMIX"/>
        </authorList>
    </citation>
    <scope>NUCLEOTIDE SEQUENCE</scope>
    <source>
        <strain evidence="2">N/A</strain>
    </source>
</reference>
<proteinExistence type="predicted"/>
<accession>A0AA36H7N8</accession>
<keyword evidence="3" id="KW-1185">Reference proteome</keyword>
<dbReference type="AlphaFoldDB" id="A0AA36H7N8"/>
<evidence type="ECO:0000259" key="1">
    <source>
        <dbReference type="Pfam" id="PF03184"/>
    </source>
</evidence>
<dbReference type="PANTHER" id="PTHR31751">
    <property type="entry name" value="SI:CH211-108C17.2-RELATED-RELATED"/>
    <property type="match status" value="1"/>
</dbReference>
<evidence type="ECO:0000313" key="3">
    <source>
        <dbReference type="Proteomes" id="UP001176961"/>
    </source>
</evidence>
<dbReference type="PANTHER" id="PTHR31751:SF42">
    <property type="entry name" value="PROTEIN CBG10204"/>
    <property type="match status" value="1"/>
</dbReference>
<dbReference type="InterPro" id="IPR004875">
    <property type="entry name" value="DDE_SF_endonuclease_dom"/>
</dbReference>
<protein>
    <recommendedName>
        <fullName evidence="1">DDE-1 domain-containing protein</fullName>
    </recommendedName>
</protein>
<dbReference type="EMBL" id="CATQJL010000316">
    <property type="protein sequence ID" value="CAJ0605048.1"/>
    <property type="molecule type" value="Genomic_DNA"/>
</dbReference>
<evidence type="ECO:0000313" key="2">
    <source>
        <dbReference type="EMBL" id="CAJ0605048.1"/>
    </source>
</evidence>